<evidence type="ECO:0000313" key="6">
    <source>
        <dbReference type="Proteomes" id="UP000018735"/>
    </source>
</evidence>
<dbReference type="Proteomes" id="UP000018735">
    <property type="component" value="Chromosome"/>
</dbReference>
<dbReference type="Pfam" id="PF26360">
    <property type="entry name" value="MIB_M1"/>
    <property type="match status" value="1"/>
</dbReference>
<feature type="domain" description="IgG-blocking virulence" evidence="3">
    <location>
        <begin position="264"/>
        <end position="458"/>
    </location>
</feature>
<gene>
    <name evidence="5" type="ORF">GCW_03945</name>
</gene>
<dbReference type="NCBIfam" id="TIGR04524">
    <property type="entry name" value="mycoplas_M_dom"/>
    <property type="match status" value="1"/>
</dbReference>
<keyword evidence="2" id="KW-0812">Transmembrane</keyword>
<feature type="transmembrane region" description="Helical" evidence="2">
    <location>
        <begin position="12"/>
        <end position="32"/>
    </location>
</feature>
<dbReference type="HOGENOM" id="CLU_461396_0_0_14"/>
<keyword evidence="2" id="KW-0472">Membrane</keyword>
<feature type="region of interest" description="Disordered" evidence="1">
    <location>
        <begin position="55"/>
        <end position="116"/>
    </location>
</feature>
<feature type="compositionally biased region" description="Basic and acidic residues" evidence="1">
    <location>
        <begin position="74"/>
        <end position="98"/>
    </location>
</feature>
<sequence length="691" mass="77251">MISSRKRKLIKIISLSAASIVMAGSATFGIVYSNTISNNTSRLIERSNKVELDANTADNSQYNSNRDFNTPKQPKPEEKPTQVIPPERKPDPTPKPELKPTPTPKPKPTPIPVPEPSGIPYAKIDYNLDSSTPTLPYDPSVQTVFGDKVGAIIADSNRILNTIKNIVKQGLAANTEANKQLFKKTIGYKGNDLSFDYYWNNLFKERNEPGRTQYGFQDLQISLGAVTATGIENEAKANRVLQIMVPNVSVTFGYQDPSENPVLNYYKEVNKKKLLGVPNWQYNENPRDILNGDYRGWTRTDNTQQFINDPKYGITAEDGITVRHYTPNERNDDYYKNKTDVNVFVLDVDNTSGYNKFIEFLKKAADTTPSIGVLLTNVGKTSTTRDVYDIIKALPKNVKMLTVFFENSNTSSLLALENRRLDELNIYTTGTVNSNLWGINPLALKHTNFIPSTNNYNVGGFDPFPPGSIIPSTPIFAALKFDRNDDLARVQEGIDIAFNRRNERVFNGQFQGKGGKPVVWDFSDAPIIRSFKGLNIRDANLKIVRLSKDLITSDDTGEHLVYNVSEFNNSQWTSLMSYQPERGKYITFGRGTELKQPDDLILLGKASDLTSTGDLATFIKYTRMGGSFKTIIVTDPELQSIVSGIAYGANVQLVSPEDVEKHNLKPRIFEIDHTLNPIGDKLDQPSNVNSN</sequence>
<dbReference type="KEGG" id="mgz:GCW_03945"/>
<evidence type="ECO:0000256" key="2">
    <source>
        <dbReference type="SAM" id="Phobius"/>
    </source>
</evidence>
<evidence type="ECO:0000256" key="1">
    <source>
        <dbReference type="SAM" id="MobiDB-lite"/>
    </source>
</evidence>
<protein>
    <submittedName>
        <fullName evidence="5">Procyclic acidic repetitive protein (PARP), M-domain IgG blocking protein</fullName>
    </submittedName>
</protein>
<proteinExistence type="predicted"/>
<evidence type="ECO:0000313" key="5">
    <source>
        <dbReference type="EMBL" id="AHB99951.1"/>
    </source>
</evidence>
<reference evidence="5 6" key="1">
    <citation type="journal article" date="2011" name="PLoS ONE">
        <title>Core proteome of the minimal cell: comparative proteomics of three mollicute species.</title>
        <authorList>
            <person name="Fisunov G.Y."/>
            <person name="Alexeev D.G."/>
            <person name="Bazaleev N.A."/>
            <person name="Ladygina V.G."/>
            <person name="Galyamina M.A."/>
            <person name="Kondratov I.G."/>
            <person name="Zhukova N.A."/>
            <person name="Serebryakova M.V."/>
            <person name="Demina I.A."/>
            <person name="Govorun V.M."/>
        </authorList>
    </citation>
    <scope>NUCLEOTIDE SEQUENCE [LARGE SCALE GENOMIC DNA]</scope>
    <source>
        <strain evidence="5 6">S6</strain>
    </source>
</reference>
<accession>A0A0F6CLH9</accession>
<dbReference type="InterPro" id="IPR058860">
    <property type="entry name" value="MIB_M2"/>
</dbReference>
<feature type="domain" description="Mycoplasma immunoglobulin binding protein M2" evidence="4">
    <location>
        <begin position="476"/>
        <end position="651"/>
    </location>
</feature>
<dbReference type="Pfam" id="PF26364">
    <property type="entry name" value="MIB_M2"/>
    <property type="match status" value="1"/>
</dbReference>
<dbReference type="InterPro" id="IPR030941">
    <property type="entry name" value="Predic_Ig_block"/>
</dbReference>
<dbReference type="NCBIfam" id="TIGR04526">
    <property type="entry name" value="predic_Ig_block"/>
    <property type="match status" value="1"/>
</dbReference>
<keyword evidence="2" id="KW-1133">Transmembrane helix</keyword>
<feature type="compositionally biased region" description="Polar residues" evidence="1">
    <location>
        <begin position="56"/>
        <end position="68"/>
    </location>
</feature>
<feature type="compositionally biased region" description="Pro residues" evidence="1">
    <location>
        <begin position="99"/>
        <end position="116"/>
    </location>
</feature>
<organism evidence="5 6">
    <name type="scientific">Mycoplasmoides gallisepticum S6</name>
    <dbReference type="NCBI Taxonomy" id="1006581"/>
    <lineage>
        <taxon>Bacteria</taxon>
        <taxon>Bacillati</taxon>
        <taxon>Mycoplasmatota</taxon>
        <taxon>Mycoplasmoidales</taxon>
        <taxon>Mycoplasmoidaceae</taxon>
        <taxon>Mycoplasmoides</taxon>
    </lineage>
</organism>
<dbReference type="AlphaFoldDB" id="A0A0F6CLH9"/>
<dbReference type="InterPro" id="IPR030942">
    <property type="entry name" value="Mycoplas_M_dom"/>
</dbReference>
<dbReference type="RefSeq" id="WP_011883558.1">
    <property type="nucleotide sequence ID" value="NC_023030.2"/>
</dbReference>
<dbReference type="eggNOG" id="COG0810">
    <property type="taxonomic scope" value="Bacteria"/>
</dbReference>
<evidence type="ECO:0000259" key="3">
    <source>
        <dbReference type="Pfam" id="PF26360"/>
    </source>
</evidence>
<name>A0A0F6CLH9_MYCGL</name>
<dbReference type="EMBL" id="CP006916">
    <property type="protein sequence ID" value="AHB99951.1"/>
    <property type="molecule type" value="Genomic_DNA"/>
</dbReference>
<evidence type="ECO:0000259" key="4">
    <source>
        <dbReference type="Pfam" id="PF26364"/>
    </source>
</evidence>